<evidence type="ECO:0000313" key="15">
    <source>
        <dbReference type="Proteomes" id="UP001187531"/>
    </source>
</evidence>
<evidence type="ECO:0000256" key="9">
    <source>
        <dbReference type="ARBA" id="ARBA00023239"/>
    </source>
</evidence>
<dbReference type="InterPro" id="IPR032465">
    <property type="entry name" value="ACMSD"/>
</dbReference>
<dbReference type="GO" id="GO:1901606">
    <property type="term" value="P:alpha-amino acid catabolic process"/>
    <property type="evidence" value="ECO:0007669"/>
    <property type="project" value="UniProtKB-ARBA"/>
</dbReference>
<dbReference type="GO" id="GO:0019748">
    <property type="term" value="P:secondary metabolic process"/>
    <property type="evidence" value="ECO:0007669"/>
    <property type="project" value="TreeGrafter"/>
</dbReference>
<evidence type="ECO:0000256" key="2">
    <source>
        <dbReference type="ARBA" id="ARBA00005871"/>
    </source>
</evidence>
<comment type="function">
    <text evidence="10">Converts alpha-amino-beta-carboxymuconate-epsilon-semialdehyde (ACMS) to alpha-aminomuconate semialdehyde (AMS). ACMS can be converted non-enzymatically to quinolate (QA), a key precursor of NAD, and a potent endogenous excitotoxin of neuronal cells which is implicated in the pathogenesis of various neurodegenerative disorders. In the presence of ACMSD, ACMS is converted to AMS, a benign catabolite. ACMSD ultimately controls the metabolic fate of tryptophan catabolism along the kynurenine pathway.</text>
</comment>
<sequence length="331" mass="37563">MKIDIHTHIIPETWPNLEKKYGYGGWIQLQKHADDSSKADLVKNGKNFRTIYENCWNPMTRIQEMEDKGVTKQVLSTIPVMFSYWAKSEDALDLSRILNDNIADTCSKHPQHFIGLGTVPLQSPQMAAEELKRCVVDLGLKGVQIGSHVNDWNLDDKELEPFWKTAADLACSVFVHPWDMQMGGRHTKYWLPWLVGMPAETATAICCMTMGGVFYRHPRLKVVFAHGGGSFPFTVGRIEHGYNVRPDLCATDCPKSPKSFLDRIFVDSLVHDEKALNLLLSVHGEDRIMLGSDFPFPLGEHYPGKLIEDSKMVSTFKDKLLHENAVKFFEN</sequence>
<dbReference type="InterPro" id="IPR032466">
    <property type="entry name" value="Metal_Hydrolase"/>
</dbReference>
<accession>A0AA88IGW9</accession>
<gene>
    <name evidence="14" type="ORF">QYM36_007794</name>
</gene>
<keyword evidence="9 12" id="KW-0456">Lyase</keyword>
<evidence type="ECO:0000256" key="11">
    <source>
        <dbReference type="ARBA" id="ARBA00031120"/>
    </source>
</evidence>
<proteinExistence type="inferred from homology"/>
<dbReference type="PANTHER" id="PTHR21240">
    <property type="entry name" value="2-AMINO-3-CARBOXYLMUCONATE-6-SEMIALDEHYDE DECARBOXYLASE"/>
    <property type="match status" value="1"/>
</dbReference>
<evidence type="ECO:0000259" key="13">
    <source>
        <dbReference type="Pfam" id="PF04909"/>
    </source>
</evidence>
<keyword evidence="8" id="KW-0862">Zinc</keyword>
<evidence type="ECO:0000256" key="10">
    <source>
        <dbReference type="ARBA" id="ARBA00025318"/>
    </source>
</evidence>
<feature type="domain" description="Amidohydrolase-related" evidence="13">
    <location>
        <begin position="3"/>
        <end position="329"/>
    </location>
</feature>
<evidence type="ECO:0000313" key="14">
    <source>
        <dbReference type="EMBL" id="KAK2727059.1"/>
    </source>
</evidence>
<keyword evidence="6" id="KW-0479">Metal-binding</keyword>
<comment type="subunit">
    <text evidence="3 12">Monomer.</text>
</comment>
<comment type="similarity">
    <text evidence="2">Belongs to the metallo-dependent hydrolases superfamily. ACMSD family.</text>
</comment>
<dbReference type="GO" id="GO:0170039">
    <property type="term" value="P:proteinogenic amino acid metabolic process"/>
    <property type="evidence" value="ECO:0007669"/>
    <property type="project" value="UniProtKB-ARBA"/>
</dbReference>
<evidence type="ECO:0000256" key="12">
    <source>
        <dbReference type="RuleBase" id="RU366045"/>
    </source>
</evidence>
<evidence type="ECO:0000256" key="8">
    <source>
        <dbReference type="ARBA" id="ARBA00022833"/>
    </source>
</evidence>
<comment type="pathway">
    <text evidence="1 12">Secondary metabolite metabolism; quinolate metabolism.</text>
</comment>
<reference evidence="14" key="1">
    <citation type="submission" date="2023-07" db="EMBL/GenBank/DDBJ databases">
        <title>Chromosome-level genome assembly of Artemia franciscana.</title>
        <authorList>
            <person name="Jo E."/>
        </authorList>
    </citation>
    <scope>NUCLEOTIDE SEQUENCE</scope>
    <source>
        <tissue evidence="14">Whole body</tissue>
    </source>
</reference>
<dbReference type="EC" id="4.1.1.45" evidence="4 12"/>
<name>A0AA88IGW9_ARTSF</name>
<dbReference type="EMBL" id="JAVRJZ010000001">
    <property type="protein sequence ID" value="KAK2727059.1"/>
    <property type="molecule type" value="Genomic_DNA"/>
</dbReference>
<dbReference type="GO" id="GO:0005829">
    <property type="term" value="C:cytosol"/>
    <property type="evidence" value="ECO:0007669"/>
    <property type="project" value="UniProtKB-UniRule"/>
</dbReference>
<protein>
    <recommendedName>
        <fullName evidence="5 12">2-amino-3-carboxymuconate-6-semialdehyde decarboxylase</fullName>
        <ecNumber evidence="4 12">4.1.1.45</ecNumber>
    </recommendedName>
    <alternativeName>
        <fullName evidence="11 12">Picolinate carboxylase</fullName>
    </alternativeName>
</protein>
<dbReference type="SUPFAM" id="SSF51556">
    <property type="entry name" value="Metallo-dependent hydrolases"/>
    <property type="match status" value="1"/>
</dbReference>
<dbReference type="GO" id="GO:1904985">
    <property type="term" value="P:negative regulation of quinolinate biosynthetic process"/>
    <property type="evidence" value="ECO:0007669"/>
    <property type="project" value="UniProtKB-UniRule"/>
</dbReference>
<dbReference type="InterPro" id="IPR006680">
    <property type="entry name" value="Amidohydro-rel"/>
</dbReference>
<organism evidence="14 15">
    <name type="scientific">Artemia franciscana</name>
    <name type="common">Brine shrimp</name>
    <name type="synonym">Artemia sanfranciscana</name>
    <dbReference type="NCBI Taxonomy" id="6661"/>
    <lineage>
        <taxon>Eukaryota</taxon>
        <taxon>Metazoa</taxon>
        <taxon>Ecdysozoa</taxon>
        <taxon>Arthropoda</taxon>
        <taxon>Crustacea</taxon>
        <taxon>Branchiopoda</taxon>
        <taxon>Anostraca</taxon>
        <taxon>Artemiidae</taxon>
        <taxon>Artemia</taxon>
    </lineage>
</organism>
<dbReference type="Gene3D" id="3.20.20.140">
    <property type="entry name" value="Metal-dependent hydrolases"/>
    <property type="match status" value="1"/>
</dbReference>
<evidence type="ECO:0000256" key="3">
    <source>
        <dbReference type="ARBA" id="ARBA00011245"/>
    </source>
</evidence>
<evidence type="ECO:0000256" key="4">
    <source>
        <dbReference type="ARBA" id="ARBA00012365"/>
    </source>
</evidence>
<dbReference type="AlphaFoldDB" id="A0AA88IGW9"/>
<dbReference type="GO" id="GO:0170033">
    <property type="term" value="P:L-amino acid metabolic process"/>
    <property type="evidence" value="ECO:0007669"/>
    <property type="project" value="UniProtKB-ARBA"/>
</dbReference>
<dbReference type="Proteomes" id="UP001187531">
    <property type="component" value="Unassembled WGS sequence"/>
</dbReference>
<dbReference type="GO" id="GO:0016787">
    <property type="term" value="F:hydrolase activity"/>
    <property type="evidence" value="ECO:0007669"/>
    <property type="project" value="InterPro"/>
</dbReference>
<evidence type="ECO:0000256" key="6">
    <source>
        <dbReference type="ARBA" id="ARBA00022723"/>
    </source>
</evidence>
<evidence type="ECO:0000256" key="1">
    <source>
        <dbReference type="ARBA" id="ARBA00005079"/>
    </source>
</evidence>
<dbReference type="PANTHER" id="PTHR21240:SF27">
    <property type="entry name" value="2-AMINO-3-CARBOXYMUCONATE-6-SEMIALDEHYDE DECARBOXYLASE"/>
    <property type="match status" value="1"/>
</dbReference>
<evidence type="ECO:0000256" key="7">
    <source>
        <dbReference type="ARBA" id="ARBA00022793"/>
    </source>
</evidence>
<evidence type="ECO:0000256" key="5">
    <source>
        <dbReference type="ARBA" id="ARBA00021214"/>
    </source>
</evidence>
<keyword evidence="15" id="KW-1185">Reference proteome</keyword>
<dbReference type="GO" id="GO:0001760">
    <property type="term" value="F:aminocarboxymuconate-semialdehyde decarboxylase activity"/>
    <property type="evidence" value="ECO:0007669"/>
    <property type="project" value="UniProtKB-UniRule"/>
</dbReference>
<dbReference type="Pfam" id="PF04909">
    <property type="entry name" value="Amidohydro_2"/>
    <property type="match status" value="1"/>
</dbReference>
<dbReference type="FunFam" id="3.20.20.140:FF:000029">
    <property type="entry name" value="2-amino-3-carboxymuconate-6-semialdehyde decarboxylase"/>
    <property type="match status" value="1"/>
</dbReference>
<comment type="catalytic activity">
    <reaction evidence="12">
        <text>2-amino-3-carboxymuconate 6-semialdehyde + H(+) = 2-aminomuconate 6-semialdehyde + CO2</text>
        <dbReference type="Rhea" id="RHEA:16557"/>
        <dbReference type="ChEBI" id="CHEBI:15378"/>
        <dbReference type="ChEBI" id="CHEBI:16526"/>
        <dbReference type="ChEBI" id="CHEBI:77634"/>
        <dbReference type="ChEBI" id="CHEBI:77803"/>
        <dbReference type="EC" id="4.1.1.45"/>
    </reaction>
</comment>
<keyword evidence="7 12" id="KW-0210">Decarboxylase</keyword>
<dbReference type="GO" id="GO:0046872">
    <property type="term" value="F:metal ion binding"/>
    <property type="evidence" value="ECO:0007669"/>
    <property type="project" value="UniProtKB-KW"/>
</dbReference>
<comment type="caution">
    <text evidence="14">The sequence shown here is derived from an EMBL/GenBank/DDBJ whole genome shotgun (WGS) entry which is preliminary data.</text>
</comment>